<name>A0A9W7SZY2_9PEZI</name>
<evidence type="ECO:0000313" key="1">
    <source>
        <dbReference type="EMBL" id="KAH9844762.1"/>
    </source>
</evidence>
<proteinExistence type="predicted"/>
<protein>
    <submittedName>
        <fullName evidence="1">Uncharacterized protein</fullName>
    </submittedName>
</protein>
<organism evidence="1 2">
    <name type="scientific">Teratosphaeria destructans</name>
    <dbReference type="NCBI Taxonomy" id="418781"/>
    <lineage>
        <taxon>Eukaryota</taxon>
        <taxon>Fungi</taxon>
        <taxon>Dikarya</taxon>
        <taxon>Ascomycota</taxon>
        <taxon>Pezizomycotina</taxon>
        <taxon>Dothideomycetes</taxon>
        <taxon>Dothideomycetidae</taxon>
        <taxon>Mycosphaerellales</taxon>
        <taxon>Teratosphaeriaceae</taxon>
        <taxon>Teratosphaeria</taxon>
    </lineage>
</organism>
<gene>
    <name evidence="1" type="ORF">Tdes44962_MAKER07107</name>
</gene>
<sequence>MPLVDAFPAWAVCGLSGADRRLMPIQTYMCNPDLCISCREQIRADQEHERGCMPGSPSDEGCRAEAVRSQGRTHAVMQMAEAAGDVEIDPLLSLLDG</sequence>
<reference evidence="1 2" key="1">
    <citation type="journal article" date="2018" name="IMA Fungus">
        <title>IMA Genome-F 10: Nine draft genome sequences of Claviceps purpurea s.lat., including C. arundinis, C. humidiphila, and C. cf. spartinae, pseudomolecules for the pitch canker pathogen Fusarium circinatum, draft genome of Davidsoniella eucalypti, Grosmannia galeiformis, Quambalaria eucalypti, and Teratosphaeria destructans.</title>
        <authorList>
            <person name="Wingfield B.D."/>
            <person name="Liu M."/>
            <person name="Nguyen H.D."/>
            <person name="Lane F.A."/>
            <person name="Morgan S.W."/>
            <person name="De Vos L."/>
            <person name="Wilken P.M."/>
            <person name="Duong T.A."/>
            <person name="Aylward J."/>
            <person name="Coetzee M.P."/>
            <person name="Dadej K."/>
            <person name="De Beer Z.W."/>
            <person name="Findlay W."/>
            <person name="Havenga M."/>
            <person name="Kolarik M."/>
            <person name="Menzies J.G."/>
            <person name="Naidoo K."/>
            <person name="Pochopski O."/>
            <person name="Shoukouhi P."/>
            <person name="Santana Q.C."/>
            <person name="Seifert K.A."/>
            <person name="Soal N."/>
            <person name="Steenkamp E.T."/>
            <person name="Tatham C.T."/>
            <person name="van der Nest M.A."/>
            <person name="Wingfield M.J."/>
        </authorList>
    </citation>
    <scope>NUCLEOTIDE SEQUENCE [LARGE SCALE GENOMIC DNA]</scope>
    <source>
        <strain evidence="1">CMW44962</strain>
    </source>
</reference>
<dbReference type="EMBL" id="RIBY02000225">
    <property type="protein sequence ID" value="KAH9844762.1"/>
    <property type="molecule type" value="Genomic_DNA"/>
</dbReference>
<evidence type="ECO:0000313" key="2">
    <source>
        <dbReference type="Proteomes" id="UP001138500"/>
    </source>
</evidence>
<reference evidence="1 2" key="2">
    <citation type="journal article" date="2021" name="Curr. Genet.">
        <title>Genetic response to nitrogen starvation in the aggressive Eucalyptus foliar pathogen Teratosphaeria destructans.</title>
        <authorList>
            <person name="Havenga M."/>
            <person name="Wingfield B.D."/>
            <person name="Wingfield M.J."/>
            <person name="Dreyer L.L."/>
            <person name="Roets F."/>
            <person name="Aylward J."/>
        </authorList>
    </citation>
    <scope>NUCLEOTIDE SEQUENCE [LARGE SCALE GENOMIC DNA]</scope>
    <source>
        <strain evidence="1">CMW44962</strain>
    </source>
</reference>
<keyword evidence="2" id="KW-1185">Reference proteome</keyword>
<dbReference type="AlphaFoldDB" id="A0A9W7SZY2"/>
<accession>A0A9W7SZY2</accession>
<comment type="caution">
    <text evidence="1">The sequence shown here is derived from an EMBL/GenBank/DDBJ whole genome shotgun (WGS) entry which is preliminary data.</text>
</comment>
<dbReference type="Proteomes" id="UP001138500">
    <property type="component" value="Unassembled WGS sequence"/>
</dbReference>